<accession>A0A6I9SI82</accession>
<dbReference type="GO" id="GO:0006355">
    <property type="term" value="P:regulation of DNA-templated transcription"/>
    <property type="evidence" value="ECO:0007669"/>
    <property type="project" value="InterPro"/>
</dbReference>
<dbReference type="Proteomes" id="UP000504607">
    <property type="component" value="Unplaced"/>
</dbReference>
<evidence type="ECO:0000256" key="2">
    <source>
        <dbReference type="ARBA" id="ARBA00023125"/>
    </source>
</evidence>
<evidence type="ECO:0000313" key="7">
    <source>
        <dbReference type="Proteomes" id="UP000504607"/>
    </source>
</evidence>
<evidence type="ECO:0000259" key="6">
    <source>
        <dbReference type="PROSITE" id="PS51005"/>
    </source>
</evidence>
<proteinExistence type="predicted"/>
<dbReference type="PROSITE" id="PS51005">
    <property type="entry name" value="NAC"/>
    <property type="match status" value="1"/>
</dbReference>
<dbReference type="OrthoDB" id="1871428at2759"/>
<dbReference type="RefSeq" id="XP_010943745.1">
    <property type="nucleotide sequence ID" value="XM_010945443.3"/>
</dbReference>
<dbReference type="PANTHER" id="PTHR31744">
    <property type="entry name" value="PROTEIN CUP-SHAPED COTYLEDON 2-RELATED"/>
    <property type="match status" value="1"/>
</dbReference>
<dbReference type="InterPro" id="IPR036093">
    <property type="entry name" value="NAC_dom_sf"/>
</dbReference>
<dbReference type="InParanoid" id="A0A6I9SI82"/>
<evidence type="ECO:0000256" key="1">
    <source>
        <dbReference type="ARBA" id="ARBA00023015"/>
    </source>
</evidence>
<organism evidence="7 8">
    <name type="scientific">Elaeis guineensis var. tenera</name>
    <name type="common">Oil palm</name>
    <dbReference type="NCBI Taxonomy" id="51953"/>
    <lineage>
        <taxon>Eukaryota</taxon>
        <taxon>Viridiplantae</taxon>
        <taxon>Streptophyta</taxon>
        <taxon>Embryophyta</taxon>
        <taxon>Tracheophyta</taxon>
        <taxon>Spermatophyta</taxon>
        <taxon>Magnoliopsida</taxon>
        <taxon>Liliopsida</taxon>
        <taxon>Arecaceae</taxon>
        <taxon>Arecoideae</taxon>
        <taxon>Cocoseae</taxon>
        <taxon>Elaeidinae</taxon>
        <taxon>Elaeis</taxon>
    </lineage>
</organism>
<dbReference type="Pfam" id="PF02365">
    <property type="entry name" value="NAM"/>
    <property type="match status" value="1"/>
</dbReference>
<dbReference type="InterPro" id="IPR003441">
    <property type="entry name" value="NAC-dom"/>
</dbReference>
<feature type="region of interest" description="Disordered" evidence="5">
    <location>
        <begin position="200"/>
        <end position="239"/>
    </location>
</feature>
<keyword evidence="7" id="KW-1185">Reference proteome</keyword>
<dbReference type="Gene3D" id="2.170.150.80">
    <property type="entry name" value="NAC domain"/>
    <property type="match status" value="1"/>
</dbReference>
<keyword evidence="4" id="KW-0539">Nucleus</keyword>
<dbReference type="AlphaFoldDB" id="A0A6I9SI82"/>
<sequence length="239" mass="27278">MEKPDFIKYGVQKLPPGFRFHPTDEELVVHYLTRKAFSFPLPATVIPEIDLGKFDPWDLPGGSEEERYFFNLREAKYLNGKRFKRATMSGYWKATGRDKPIIASRCNQLVGWKKDLVFYRGKPPHASPTDWIMHEYRLAATETSASGFSQRKFSAHSSMAHTKEWVVCRIFRKRRATRMDAEITPYYNYSRIRSNIEHIDPDASVSSSSSSSSCVTDLSEDGEEGSSNSMASSPNGREV</sequence>
<dbReference type="PANTHER" id="PTHR31744:SF93">
    <property type="entry name" value="NAC DOMAIN-CONTAINING PROTEIN"/>
    <property type="match status" value="1"/>
</dbReference>
<feature type="compositionally biased region" description="Low complexity" evidence="5">
    <location>
        <begin position="204"/>
        <end position="213"/>
    </location>
</feature>
<evidence type="ECO:0000256" key="5">
    <source>
        <dbReference type="SAM" id="MobiDB-lite"/>
    </source>
</evidence>
<gene>
    <name evidence="8" type="primary">LOC105061407</name>
</gene>
<evidence type="ECO:0000256" key="3">
    <source>
        <dbReference type="ARBA" id="ARBA00023163"/>
    </source>
</evidence>
<reference evidence="8" key="1">
    <citation type="submission" date="2025-08" db="UniProtKB">
        <authorList>
            <consortium name="RefSeq"/>
        </authorList>
    </citation>
    <scope>IDENTIFICATION</scope>
</reference>
<keyword evidence="3" id="KW-0804">Transcription</keyword>
<keyword evidence="1" id="KW-0805">Transcription regulation</keyword>
<feature type="compositionally biased region" description="Polar residues" evidence="5">
    <location>
        <begin position="225"/>
        <end position="239"/>
    </location>
</feature>
<feature type="domain" description="NAC" evidence="6">
    <location>
        <begin position="14"/>
        <end position="173"/>
    </location>
</feature>
<protein>
    <submittedName>
        <fullName evidence="8">NAC domain-containing protein 83</fullName>
    </submittedName>
</protein>
<dbReference type="GO" id="GO:0003677">
    <property type="term" value="F:DNA binding"/>
    <property type="evidence" value="ECO:0007669"/>
    <property type="project" value="UniProtKB-KW"/>
</dbReference>
<evidence type="ECO:0000256" key="4">
    <source>
        <dbReference type="ARBA" id="ARBA00023242"/>
    </source>
</evidence>
<evidence type="ECO:0000313" key="8">
    <source>
        <dbReference type="RefSeq" id="XP_010943745.1"/>
    </source>
</evidence>
<dbReference type="KEGG" id="egu:105061407"/>
<name>A0A6I9SI82_ELAGV</name>
<dbReference type="SUPFAM" id="SSF101941">
    <property type="entry name" value="NAC domain"/>
    <property type="match status" value="1"/>
</dbReference>
<keyword evidence="2" id="KW-0238">DNA-binding</keyword>
<dbReference type="GeneID" id="105061407"/>